<gene>
    <name evidence="1" type="ORF">QG37_03610</name>
</gene>
<proteinExistence type="predicted"/>
<accession>A0A0L0NZL6</accession>
<dbReference type="VEuPathDB" id="FungiDB:QG37_03610"/>
<dbReference type="EMBL" id="LGST01000023">
    <property type="protein sequence ID" value="KND99473.1"/>
    <property type="molecule type" value="Genomic_DNA"/>
</dbReference>
<name>A0A0L0NZL6_CANAR</name>
<reference evidence="2" key="1">
    <citation type="journal article" date="2015" name="BMC Genomics">
        <title>Draft genome of a commonly misdiagnosed multidrug resistant pathogen Candida auris.</title>
        <authorList>
            <person name="Chatterjee S."/>
            <person name="Alampalli S.V."/>
            <person name="Nageshan R.K."/>
            <person name="Chettiar S.T."/>
            <person name="Joshi S."/>
            <person name="Tatu U.S."/>
        </authorList>
    </citation>
    <scope>NUCLEOTIDE SEQUENCE [LARGE SCALE GENOMIC DNA]</scope>
    <source>
        <strain evidence="2">6684</strain>
    </source>
</reference>
<evidence type="ECO:0000313" key="1">
    <source>
        <dbReference type="EMBL" id="KND99473.1"/>
    </source>
</evidence>
<protein>
    <submittedName>
        <fullName evidence="1">Uncharacterized protein</fullName>
    </submittedName>
</protein>
<organism evidence="1 2">
    <name type="scientific">Candidozyma auris</name>
    <name type="common">Yeast</name>
    <name type="synonym">Candida auris</name>
    <dbReference type="NCBI Taxonomy" id="498019"/>
    <lineage>
        <taxon>Eukaryota</taxon>
        <taxon>Fungi</taxon>
        <taxon>Dikarya</taxon>
        <taxon>Ascomycota</taxon>
        <taxon>Saccharomycotina</taxon>
        <taxon>Pichiomycetes</taxon>
        <taxon>Metschnikowiaceae</taxon>
        <taxon>Candidozyma</taxon>
    </lineage>
</organism>
<dbReference type="Proteomes" id="UP000037122">
    <property type="component" value="Unassembled WGS sequence"/>
</dbReference>
<comment type="caution">
    <text evidence="1">The sequence shown here is derived from an EMBL/GenBank/DDBJ whole genome shotgun (WGS) entry which is preliminary data.</text>
</comment>
<evidence type="ECO:0000313" key="2">
    <source>
        <dbReference type="Proteomes" id="UP000037122"/>
    </source>
</evidence>
<dbReference type="AlphaFoldDB" id="A0A0L0NZL6"/>
<sequence length="74" mass="8704">MGQPEFPWITKFKSKPWSHKKDLIEHLVASETLQVEKLIFLMLTLHTWKVSDEINYTALIKGTKSRQVNFVFSI</sequence>